<dbReference type="AlphaFoldDB" id="A0A9D1YAE0"/>
<proteinExistence type="predicted"/>
<comment type="caution">
    <text evidence="1">The sequence shown here is derived from an EMBL/GenBank/DDBJ whole genome shotgun (WGS) entry which is preliminary data.</text>
</comment>
<evidence type="ECO:0000313" key="1">
    <source>
        <dbReference type="EMBL" id="HIY22282.1"/>
    </source>
</evidence>
<reference evidence="1" key="1">
    <citation type="journal article" date="2021" name="PeerJ">
        <title>Extensive microbial diversity within the chicken gut microbiome revealed by metagenomics and culture.</title>
        <authorList>
            <person name="Gilroy R."/>
            <person name="Ravi A."/>
            <person name="Getino M."/>
            <person name="Pursley I."/>
            <person name="Horton D.L."/>
            <person name="Alikhan N.F."/>
            <person name="Baker D."/>
            <person name="Gharbi K."/>
            <person name="Hall N."/>
            <person name="Watson M."/>
            <person name="Adriaenssens E.M."/>
            <person name="Foster-Nyarko E."/>
            <person name="Jarju S."/>
            <person name="Secka A."/>
            <person name="Antonio M."/>
            <person name="Oren A."/>
            <person name="Chaudhuri R.R."/>
            <person name="La Ragione R."/>
            <person name="Hildebrand F."/>
            <person name="Pallen M.J."/>
        </authorList>
    </citation>
    <scope>NUCLEOTIDE SEQUENCE</scope>
    <source>
        <strain evidence="1">ChiBcec16_6824</strain>
    </source>
</reference>
<dbReference type="Proteomes" id="UP000823868">
    <property type="component" value="Unassembled WGS sequence"/>
</dbReference>
<evidence type="ECO:0000313" key="2">
    <source>
        <dbReference type="Proteomes" id="UP000823868"/>
    </source>
</evidence>
<protein>
    <submittedName>
        <fullName evidence="1">Uncharacterized protein</fullName>
    </submittedName>
</protein>
<name>A0A9D1YAE0_9FIRM</name>
<dbReference type="EMBL" id="DXDX01000187">
    <property type="protein sequence ID" value="HIY22282.1"/>
    <property type="molecule type" value="Genomic_DNA"/>
</dbReference>
<organism evidence="1 2">
    <name type="scientific">Candidatus Flavonifractor merdigallinarum</name>
    <dbReference type="NCBI Taxonomy" id="2838589"/>
    <lineage>
        <taxon>Bacteria</taxon>
        <taxon>Bacillati</taxon>
        <taxon>Bacillota</taxon>
        <taxon>Clostridia</taxon>
        <taxon>Eubacteriales</taxon>
        <taxon>Oscillospiraceae</taxon>
        <taxon>Flavonifractor</taxon>
    </lineage>
</organism>
<sequence length="53" mass="5459">MYSSEEKRLALWAGAGALALLLLPGGVVALCAGAVLGYRGRGWLESLGKEARG</sequence>
<accession>A0A9D1YAE0</accession>
<reference evidence="1" key="2">
    <citation type="submission" date="2021-04" db="EMBL/GenBank/DDBJ databases">
        <authorList>
            <person name="Gilroy R."/>
        </authorList>
    </citation>
    <scope>NUCLEOTIDE SEQUENCE</scope>
    <source>
        <strain evidence="1">ChiBcec16_6824</strain>
    </source>
</reference>
<gene>
    <name evidence="1" type="ORF">H9841_10350</name>
</gene>